<proteinExistence type="predicted"/>
<dbReference type="AlphaFoldDB" id="F5RQA9"/>
<comment type="caution">
    <text evidence="1">The sequence shown here is derived from an EMBL/GenBank/DDBJ whole genome shotgun (WGS) entry which is preliminary data.</text>
</comment>
<reference evidence="1 2" key="1">
    <citation type="submission" date="2011-04" db="EMBL/GenBank/DDBJ databases">
        <authorList>
            <person name="Muzny D."/>
            <person name="Qin X."/>
            <person name="Deng J."/>
            <person name="Jiang H."/>
            <person name="Liu Y."/>
            <person name="Qu J."/>
            <person name="Song X.-Z."/>
            <person name="Zhang L."/>
            <person name="Thornton R."/>
            <person name="Coyle M."/>
            <person name="Francisco L."/>
            <person name="Jackson L."/>
            <person name="Javaid M."/>
            <person name="Korchina V."/>
            <person name="Kovar C."/>
            <person name="Mata R."/>
            <person name="Mathew T."/>
            <person name="Ngo R."/>
            <person name="Nguyen L."/>
            <person name="Nguyen N."/>
            <person name="Okwuonu G."/>
            <person name="Ongeri F."/>
            <person name="Pham C."/>
            <person name="Simmons D."/>
            <person name="Wilczek-Boney K."/>
            <person name="Hale W."/>
            <person name="Jakkamsetti A."/>
            <person name="Pham P."/>
            <person name="Ruth R."/>
            <person name="San Lucas F."/>
            <person name="Warren J."/>
            <person name="Zhang J."/>
            <person name="Zhao Z."/>
            <person name="Zhou C."/>
            <person name="Zhu D."/>
            <person name="Lee S."/>
            <person name="Bess C."/>
            <person name="Blankenburg K."/>
            <person name="Forbes L."/>
            <person name="Fu Q."/>
            <person name="Gubbala S."/>
            <person name="Hirani K."/>
            <person name="Jayaseelan J.C."/>
            <person name="Lara F."/>
            <person name="Munidasa M."/>
            <person name="Palculict T."/>
            <person name="Patil S."/>
            <person name="Pu L.-L."/>
            <person name="Saada N."/>
            <person name="Tang L."/>
            <person name="Weissenberger G."/>
            <person name="Zhu Y."/>
            <person name="Hemphill L."/>
            <person name="Shang Y."/>
            <person name="Youmans B."/>
            <person name="Ayvaz T."/>
            <person name="Ross M."/>
            <person name="Santibanez J."/>
            <person name="Aqrawi P."/>
            <person name="Gross S."/>
            <person name="Joshi V."/>
            <person name="Fowler G."/>
            <person name="Nazareth L."/>
            <person name="Reid J."/>
            <person name="Worley K."/>
            <person name="Petrosino J."/>
            <person name="Highlander S."/>
            <person name="Gibbs R."/>
        </authorList>
    </citation>
    <scope>NUCLEOTIDE SEQUENCE [LARGE SCALE GENOMIC DNA]</scope>
    <source>
        <strain evidence="1 2">DSM 2778</strain>
    </source>
</reference>
<accession>F5RQA9</accession>
<evidence type="ECO:0000313" key="1">
    <source>
        <dbReference type="EMBL" id="EGK56943.1"/>
    </source>
</evidence>
<dbReference type="EMBL" id="AFHQ01000060">
    <property type="protein sequence ID" value="EGK56943.1"/>
    <property type="molecule type" value="Genomic_DNA"/>
</dbReference>
<evidence type="ECO:0000313" key="2">
    <source>
        <dbReference type="Proteomes" id="UP000004067"/>
    </source>
</evidence>
<dbReference type="HOGENOM" id="CLU_3115971_0_0_9"/>
<protein>
    <submittedName>
        <fullName evidence="1">Acyl carrier protein</fullName>
    </submittedName>
</protein>
<keyword evidence="2" id="KW-1185">Reference proteome</keyword>
<dbReference type="Proteomes" id="UP000004067">
    <property type="component" value="Unassembled WGS sequence"/>
</dbReference>
<gene>
    <name evidence="1" type="primary">acpP2</name>
    <name evidence="1" type="ORF">HMPREF9081_2445</name>
</gene>
<name>F5RQA9_9FIRM</name>
<sequence>MDVGKYLAAACHLFQLLQPQTDSGQTFSTLSYYPTKELVSHLGKSAIIAK</sequence>
<dbReference type="STRING" id="888060.HMPREF9081_2445"/>
<organism evidence="1 2">
    <name type="scientific">Centipeda periodontii DSM 2778</name>
    <dbReference type="NCBI Taxonomy" id="888060"/>
    <lineage>
        <taxon>Bacteria</taxon>
        <taxon>Bacillati</taxon>
        <taxon>Bacillota</taxon>
        <taxon>Negativicutes</taxon>
        <taxon>Selenomonadales</taxon>
        <taxon>Selenomonadaceae</taxon>
        <taxon>Centipeda</taxon>
    </lineage>
</organism>